<proteinExistence type="predicted"/>
<dbReference type="RefSeq" id="WP_024371708.1">
    <property type="nucleotide sequence ID" value="NZ_UGGP01000001.1"/>
</dbReference>
<dbReference type="AlphaFoldDB" id="A0A377FW94"/>
<dbReference type="Proteomes" id="UP000254060">
    <property type="component" value="Unassembled WGS sequence"/>
</dbReference>
<dbReference type="Pfam" id="PF12669">
    <property type="entry name" value="FeoB_associated"/>
    <property type="match status" value="1"/>
</dbReference>
<name>A0A377FW94_9BACL</name>
<dbReference type="OrthoDB" id="2326035at2"/>
<evidence type="ECO:0000256" key="1">
    <source>
        <dbReference type="SAM" id="Phobius"/>
    </source>
</evidence>
<dbReference type="EMBL" id="UGGP01000001">
    <property type="protein sequence ID" value="STO09110.1"/>
    <property type="molecule type" value="Genomic_DNA"/>
</dbReference>
<organism evidence="2 3">
    <name type="scientific">Exiguobacterium aurantiacum</name>
    <dbReference type="NCBI Taxonomy" id="33987"/>
    <lineage>
        <taxon>Bacteria</taxon>
        <taxon>Bacillati</taxon>
        <taxon>Bacillota</taxon>
        <taxon>Bacilli</taxon>
        <taxon>Bacillales</taxon>
        <taxon>Bacillales Family XII. Incertae Sedis</taxon>
        <taxon>Exiguobacterium</taxon>
    </lineage>
</organism>
<evidence type="ECO:0000313" key="3">
    <source>
        <dbReference type="Proteomes" id="UP000254060"/>
    </source>
</evidence>
<evidence type="ECO:0000313" key="2">
    <source>
        <dbReference type="EMBL" id="STO09110.1"/>
    </source>
</evidence>
<gene>
    <name evidence="2" type="ORF">NCTC13163_02508</name>
</gene>
<protein>
    <recommendedName>
        <fullName evidence="4">Virus attachment protein p12 family</fullName>
    </recommendedName>
</protein>
<keyword evidence="1" id="KW-0812">Transmembrane</keyword>
<keyword evidence="1" id="KW-0472">Membrane</keyword>
<accession>A0A377FW94</accession>
<reference evidence="2 3" key="1">
    <citation type="submission" date="2018-06" db="EMBL/GenBank/DDBJ databases">
        <authorList>
            <consortium name="Pathogen Informatics"/>
            <person name="Doyle S."/>
        </authorList>
    </citation>
    <scope>NUCLEOTIDE SEQUENCE [LARGE SCALE GENOMIC DNA]</scope>
    <source>
        <strain evidence="2 3">NCTC13163</strain>
    </source>
</reference>
<dbReference type="STRING" id="1397694.GCA_000702585_02993"/>
<evidence type="ECO:0008006" key="4">
    <source>
        <dbReference type="Google" id="ProtNLM"/>
    </source>
</evidence>
<feature type="transmembrane region" description="Helical" evidence="1">
    <location>
        <begin position="6"/>
        <end position="23"/>
    </location>
</feature>
<keyword evidence="1" id="KW-1133">Transmembrane helix</keyword>
<sequence length="64" mass="7187">MYLFDLLVGLTVFGYASYTLYRFTQKAKSGKCATCELESTCTTTCDATDWDAIIKQALQSDRTK</sequence>